<evidence type="ECO:0000313" key="1">
    <source>
        <dbReference type="EMBL" id="EAS49873.1"/>
    </source>
</evidence>
<dbReference type="BioCyc" id="AURANTIMONAS:SI859A1_01225-MONOMER"/>
<reference evidence="1 2" key="1">
    <citation type="journal article" date="2008" name="Appl. Environ. Microbiol.">
        <title>Genomic insights into Mn(II) oxidation by the marine alphaproteobacterium Aurantimonas sp. strain SI85-9A1.</title>
        <authorList>
            <person name="Dick G.J."/>
            <person name="Podell S."/>
            <person name="Johnson H.A."/>
            <person name="Rivera-Espinoza Y."/>
            <person name="Bernier-Latmani R."/>
            <person name="McCarthy J.K."/>
            <person name="Torpey J.W."/>
            <person name="Clement B.G."/>
            <person name="Gaasterland T."/>
            <person name="Tebo B.M."/>
        </authorList>
    </citation>
    <scope>NUCLEOTIDE SEQUENCE [LARGE SCALE GENOMIC DNA]</scope>
    <source>
        <strain evidence="1 2">SI85-9A1</strain>
    </source>
</reference>
<accession>Q1YJ94</accession>
<dbReference type="Pfam" id="PF13279">
    <property type="entry name" value="4HBT_2"/>
    <property type="match status" value="1"/>
</dbReference>
<dbReference type="Proteomes" id="UP000000321">
    <property type="component" value="Unassembled WGS sequence"/>
</dbReference>
<dbReference type="Gene3D" id="3.10.129.10">
    <property type="entry name" value="Hotdog Thioesterase"/>
    <property type="match status" value="1"/>
</dbReference>
<name>Q1YJ94_AURMS</name>
<organism evidence="1 2">
    <name type="scientific">Aurantimonas manganoxydans (strain ATCC BAA-1229 / DSM 21871 / SI85-9A1)</name>
    <dbReference type="NCBI Taxonomy" id="287752"/>
    <lineage>
        <taxon>Bacteria</taxon>
        <taxon>Pseudomonadati</taxon>
        <taxon>Pseudomonadota</taxon>
        <taxon>Alphaproteobacteria</taxon>
        <taxon>Hyphomicrobiales</taxon>
        <taxon>Aurantimonadaceae</taxon>
        <taxon>Aurantimonas</taxon>
    </lineage>
</organism>
<keyword evidence="2" id="KW-1185">Reference proteome</keyword>
<dbReference type="EMBL" id="AAPJ01000003">
    <property type="protein sequence ID" value="EAS49873.1"/>
    <property type="molecule type" value="Genomic_DNA"/>
</dbReference>
<sequence length="168" mass="18561">MPGATMTSPTALPYRSGLMAVRPEWIDYNGHLNLAYYHVLFDKGIDGLFDSIGLGETYRAERGYTTYTAEAHVCYLREVPPQAEVYVTSQIVGLDEKRLHIFQELHHSDDWAAATLESLSLSIDQRGDAPKVAPFPSGTFARVSAAAAAHAELARPERLGRSIGMPRR</sequence>
<proteinExistence type="predicted"/>
<dbReference type="SUPFAM" id="SSF54637">
    <property type="entry name" value="Thioesterase/thiol ester dehydrase-isomerase"/>
    <property type="match status" value="1"/>
</dbReference>
<dbReference type="HOGENOM" id="CLU_101141_6_0_5"/>
<dbReference type="AlphaFoldDB" id="Q1YJ94"/>
<gene>
    <name evidence="1" type="ORF">SI859A1_01225</name>
</gene>
<comment type="caution">
    <text evidence="1">The sequence shown here is derived from an EMBL/GenBank/DDBJ whole genome shotgun (WGS) entry which is preliminary data.</text>
</comment>
<evidence type="ECO:0000313" key="2">
    <source>
        <dbReference type="Proteomes" id="UP000000321"/>
    </source>
</evidence>
<protein>
    <submittedName>
        <fullName evidence="1">Thioesterase superfamily protein</fullName>
    </submittedName>
</protein>
<dbReference type="CDD" id="cd00586">
    <property type="entry name" value="4HBT"/>
    <property type="match status" value="1"/>
</dbReference>
<dbReference type="InterPro" id="IPR029069">
    <property type="entry name" value="HotDog_dom_sf"/>
</dbReference>